<name>A0A1B7X9I8_9BACT</name>
<keyword evidence="2" id="KW-1185">Reference proteome</keyword>
<protein>
    <submittedName>
        <fullName evidence="1">Uncharacterized protein</fullName>
    </submittedName>
</protein>
<organism evidence="1 2">
    <name type="scientific">Halodesulfovibrio spirochaetisodalis</name>
    <dbReference type="NCBI Taxonomy" id="1560234"/>
    <lineage>
        <taxon>Bacteria</taxon>
        <taxon>Pseudomonadati</taxon>
        <taxon>Thermodesulfobacteriota</taxon>
        <taxon>Desulfovibrionia</taxon>
        <taxon>Desulfovibrionales</taxon>
        <taxon>Desulfovibrionaceae</taxon>
        <taxon>Halodesulfovibrio</taxon>
    </lineage>
</organism>
<dbReference type="AlphaFoldDB" id="A0A1B7X9I8"/>
<proteinExistence type="predicted"/>
<gene>
    <name evidence="1" type="ORF">SP90_14775</name>
</gene>
<accession>A0A1B7X9I8</accession>
<reference evidence="1 2" key="1">
    <citation type="submission" date="2015-01" db="EMBL/GenBank/DDBJ databases">
        <title>Desulfovibrio sp. JC271 draft genome sequence.</title>
        <authorList>
            <person name="Shivani Y."/>
            <person name="Subhash Y."/>
            <person name="Sasikala C."/>
            <person name="Ramana C.V."/>
        </authorList>
    </citation>
    <scope>NUCLEOTIDE SEQUENCE [LARGE SCALE GENOMIC DNA]</scope>
    <source>
        <strain evidence="1 2">JC271</strain>
    </source>
</reference>
<comment type="caution">
    <text evidence="1">The sequence shown here is derived from an EMBL/GenBank/DDBJ whole genome shotgun (WGS) entry which is preliminary data.</text>
</comment>
<sequence length="69" mass="7862">MAQSITIPHSFDPITQLYDVASTLRMLHEKLGDEYPELKHTWSCLERSLNDCLEVLDADAVDEALKKSE</sequence>
<dbReference type="EMBL" id="JXMS01000032">
    <property type="protein sequence ID" value="OBQ46031.1"/>
    <property type="molecule type" value="Genomic_DNA"/>
</dbReference>
<evidence type="ECO:0000313" key="2">
    <source>
        <dbReference type="Proteomes" id="UP000091979"/>
    </source>
</evidence>
<dbReference type="PATRIC" id="fig|1560234.3.peg.2234"/>
<dbReference type="Proteomes" id="UP000091979">
    <property type="component" value="Unassembled WGS sequence"/>
</dbReference>
<evidence type="ECO:0000313" key="1">
    <source>
        <dbReference type="EMBL" id="OBQ46031.1"/>
    </source>
</evidence>
<dbReference type="OrthoDB" id="5466713at2"/>
<dbReference type="RefSeq" id="WP_066857986.1">
    <property type="nucleotide sequence ID" value="NZ_JXMS01000032.1"/>
</dbReference>